<proteinExistence type="predicted"/>
<dbReference type="Gene3D" id="3.30.460.10">
    <property type="entry name" value="Beta Polymerase, domain 2"/>
    <property type="match status" value="1"/>
</dbReference>
<protein>
    <submittedName>
        <fullName evidence="1">GrpB family protein</fullName>
    </submittedName>
</protein>
<evidence type="ECO:0000313" key="2">
    <source>
        <dbReference type="Proteomes" id="UP000886800"/>
    </source>
</evidence>
<sequence length="210" mass="22456">MANRKGGGWMPSEEYLRRVTVGGPAPLNGPVTLVDYDPAWPEQFARQAGRIRAALGSRALAVEHVGSTAVPGLCAKPVLDILLLVADPAREAAYLPDLERAGYPLRIREPDWFGHRMCKGADPAVNLHIFAPGCPEAARMVAFRDRLRACPADRNRYARAKRALAARRWDYLQGYADAKSQVVAEILAAVSRAAPPAPGAALPGTPGSGG</sequence>
<organism evidence="1 2">
    <name type="scientific">Candidatus Anaerotruncus excrementipullorum</name>
    <dbReference type="NCBI Taxonomy" id="2838465"/>
    <lineage>
        <taxon>Bacteria</taxon>
        <taxon>Bacillati</taxon>
        <taxon>Bacillota</taxon>
        <taxon>Clostridia</taxon>
        <taxon>Eubacteriales</taxon>
        <taxon>Oscillospiraceae</taxon>
        <taxon>Anaerotruncus</taxon>
    </lineage>
</organism>
<dbReference type="Pfam" id="PF04229">
    <property type="entry name" value="GrpB"/>
    <property type="match status" value="1"/>
</dbReference>
<reference evidence="1" key="1">
    <citation type="journal article" date="2021" name="PeerJ">
        <title>Extensive microbial diversity within the chicken gut microbiome revealed by metagenomics and culture.</title>
        <authorList>
            <person name="Gilroy R."/>
            <person name="Ravi A."/>
            <person name="Getino M."/>
            <person name="Pursley I."/>
            <person name="Horton D.L."/>
            <person name="Alikhan N.F."/>
            <person name="Baker D."/>
            <person name="Gharbi K."/>
            <person name="Hall N."/>
            <person name="Watson M."/>
            <person name="Adriaenssens E.M."/>
            <person name="Foster-Nyarko E."/>
            <person name="Jarju S."/>
            <person name="Secka A."/>
            <person name="Antonio M."/>
            <person name="Oren A."/>
            <person name="Chaudhuri R.R."/>
            <person name="La Ragione R."/>
            <person name="Hildebrand F."/>
            <person name="Pallen M.J."/>
        </authorList>
    </citation>
    <scope>NUCLEOTIDE SEQUENCE</scope>
    <source>
        <strain evidence="1">CHK188-5543</strain>
    </source>
</reference>
<dbReference type="PANTHER" id="PTHR34822">
    <property type="entry name" value="GRPB DOMAIN PROTEIN (AFU_ORTHOLOGUE AFUA_1G01530)"/>
    <property type="match status" value="1"/>
</dbReference>
<dbReference type="InterPro" id="IPR007344">
    <property type="entry name" value="GrpB/CoaE"/>
</dbReference>
<accession>A0A9D1WQY5</accession>
<gene>
    <name evidence="1" type="ORF">H9736_04450</name>
</gene>
<dbReference type="SUPFAM" id="SSF81301">
    <property type="entry name" value="Nucleotidyltransferase"/>
    <property type="match status" value="1"/>
</dbReference>
<dbReference type="InterPro" id="IPR043519">
    <property type="entry name" value="NT_sf"/>
</dbReference>
<dbReference type="Proteomes" id="UP000886800">
    <property type="component" value="Unassembled WGS sequence"/>
</dbReference>
<evidence type="ECO:0000313" key="1">
    <source>
        <dbReference type="EMBL" id="HIX65479.1"/>
    </source>
</evidence>
<dbReference type="EMBL" id="DXES01000096">
    <property type="protein sequence ID" value="HIX65479.1"/>
    <property type="molecule type" value="Genomic_DNA"/>
</dbReference>
<dbReference type="PANTHER" id="PTHR34822:SF1">
    <property type="entry name" value="GRPB FAMILY PROTEIN"/>
    <property type="match status" value="1"/>
</dbReference>
<comment type="caution">
    <text evidence="1">The sequence shown here is derived from an EMBL/GenBank/DDBJ whole genome shotgun (WGS) entry which is preliminary data.</text>
</comment>
<name>A0A9D1WQY5_9FIRM</name>
<dbReference type="AlphaFoldDB" id="A0A9D1WQY5"/>
<reference evidence="1" key="2">
    <citation type="submission" date="2021-04" db="EMBL/GenBank/DDBJ databases">
        <authorList>
            <person name="Gilroy R."/>
        </authorList>
    </citation>
    <scope>NUCLEOTIDE SEQUENCE</scope>
    <source>
        <strain evidence="1">CHK188-5543</strain>
    </source>
</reference>